<dbReference type="Gene3D" id="3.30.930.10">
    <property type="entry name" value="Bira Bifunctional Protein, Domain 2"/>
    <property type="match status" value="1"/>
</dbReference>
<keyword evidence="4" id="KW-0092">Biotin</keyword>
<dbReference type="SUPFAM" id="SSF50037">
    <property type="entry name" value="C-terminal domain of transcriptional repressors"/>
    <property type="match status" value="1"/>
</dbReference>
<comment type="caution">
    <text evidence="7">The sequence shown here is derived from an EMBL/GenBank/DDBJ whole genome shotgun (WGS) entry which is preliminary data.</text>
</comment>
<dbReference type="InterPro" id="IPR045864">
    <property type="entry name" value="aa-tRNA-synth_II/BPL/LPL"/>
</dbReference>
<evidence type="ECO:0000256" key="4">
    <source>
        <dbReference type="ARBA" id="ARBA00023267"/>
    </source>
</evidence>
<dbReference type="SUPFAM" id="SSF55681">
    <property type="entry name" value="Class II aaRS and biotin synthetases"/>
    <property type="match status" value="1"/>
</dbReference>
<dbReference type="InterPro" id="IPR004143">
    <property type="entry name" value="BPL_LPL_catalytic"/>
</dbReference>
<dbReference type="GO" id="GO:0004077">
    <property type="term" value="F:biotin--[biotin carboxyl-carrier protein] ligase activity"/>
    <property type="evidence" value="ECO:0007669"/>
    <property type="project" value="UniProtKB-EC"/>
</dbReference>
<evidence type="ECO:0000313" key="7">
    <source>
        <dbReference type="EMBL" id="MDM7830861.1"/>
    </source>
</evidence>
<proteinExistence type="predicted"/>
<gene>
    <name evidence="7" type="ORF">QRT05_05910</name>
</gene>
<dbReference type="RefSeq" id="WP_289446015.1">
    <property type="nucleotide sequence ID" value="NZ_JAUCGR010000001.1"/>
</dbReference>
<dbReference type="PANTHER" id="PTHR12835:SF5">
    <property type="entry name" value="BIOTIN--PROTEIN LIGASE"/>
    <property type="match status" value="1"/>
</dbReference>
<evidence type="ECO:0000256" key="1">
    <source>
        <dbReference type="ARBA" id="ARBA00022598"/>
    </source>
</evidence>
<sequence length="288" mass="29690">MADDDPRRTPLHADELRSLLLAPDGPLDHFEVVESTESTNADIVADLEADIAAWPGVGVLVADHQTAGRGREGRTWETPAGTSLTCSFVVRPQVPADRLAWLPLLAGLGAVNAIRATAGVPALLKWPNDLLVPAEDPLEGWGPVRKVGGILAQAVPTPDGVAVVVGIGLNVSQTADELPVPSATSLALAGAQHVDREAMLVALVAALAEIADRWRDADGDAVAAGLAGDVAEVCRTLGTQVRVSLPGGTDLEGVATGLDELGALLVEDAAGQTHRILAGDVHHVRDLG</sequence>
<dbReference type="CDD" id="cd16442">
    <property type="entry name" value="BPL"/>
    <property type="match status" value="1"/>
</dbReference>
<dbReference type="InterPro" id="IPR004408">
    <property type="entry name" value="Biotin_CoA_COase_ligase"/>
</dbReference>
<keyword evidence="8" id="KW-1185">Reference proteome</keyword>
<dbReference type="NCBIfam" id="TIGR00121">
    <property type="entry name" value="birA_ligase"/>
    <property type="match status" value="1"/>
</dbReference>
<name>A0ABT7S5H2_9CELL</name>
<dbReference type="Pfam" id="PF03099">
    <property type="entry name" value="BPL_LplA_LipB"/>
    <property type="match status" value="1"/>
</dbReference>
<dbReference type="Proteomes" id="UP001321453">
    <property type="component" value="Unassembled WGS sequence"/>
</dbReference>
<keyword evidence="2" id="KW-0547">Nucleotide-binding</keyword>
<evidence type="ECO:0000313" key="8">
    <source>
        <dbReference type="Proteomes" id="UP001321453"/>
    </source>
</evidence>
<evidence type="ECO:0000256" key="2">
    <source>
        <dbReference type="ARBA" id="ARBA00022741"/>
    </source>
</evidence>
<dbReference type="Gene3D" id="2.30.30.100">
    <property type="match status" value="1"/>
</dbReference>
<feature type="domain" description="BPL/LPL catalytic" evidence="6">
    <location>
        <begin position="14"/>
        <end position="215"/>
    </location>
</feature>
<dbReference type="Pfam" id="PF02237">
    <property type="entry name" value="BPL_C"/>
    <property type="match status" value="1"/>
</dbReference>
<dbReference type="PROSITE" id="PS51733">
    <property type="entry name" value="BPL_LPL_CATALYTIC"/>
    <property type="match status" value="1"/>
</dbReference>
<dbReference type="InterPro" id="IPR003142">
    <property type="entry name" value="BPL_C"/>
</dbReference>
<dbReference type="EC" id="6.3.4.15" evidence="5"/>
<evidence type="ECO:0000259" key="6">
    <source>
        <dbReference type="PROSITE" id="PS51733"/>
    </source>
</evidence>
<dbReference type="EMBL" id="JAUCGR010000001">
    <property type="protein sequence ID" value="MDM7830861.1"/>
    <property type="molecule type" value="Genomic_DNA"/>
</dbReference>
<dbReference type="PANTHER" id="PTHR12835">
    <property type="entry name" value="BIOTIN PROTEIN LIGASE"/>
    <property type="match status" value="1"/>
</dbReference>
<evidence type="ECO:0000256" key="3">
    <source>
        <dbReference type="ARBA" id="ARBA00022840"/>
    </source>
</evidence>
<organism evidence="7 8">
    <name type="scientific">Cellulomonas edaphi</name>
    <dbReference type="NCBI Taxonomy" id="3053468"/>
    <lineage>
        <taxon>Bacteria</taxon>
        <taxon>Bacillati</taxon>
        <taxon>Actinomycetota</taxon>
        <taxon>Actinomycetes</taxon>
        <taxon>Micrococcales</taxon>
        <taxon>Cellulomonadaceae</taxon>
        <taxon>Cellulomonas</taxon>
    </lineage>
</organism>
<keyword evidence="3" id="KW-0067">ATP-binding</keyword>
<protein>
    <recommendedName>
        <fullName evidence="5">biotin--[biotin carboxyl-carrier protein] ligase</fullName>
        <ecNumber evidence="5">6.3.4.15</ecNumber>
    </recommendedName>
</protein>
<accession>A0ABT7S5H2</accession>
<dbReference type="InterPro" id="IPR008988">
    <property type="entry name" value="Transcriptional_repressor_C"/>
</dbReference>
<evidence type="ECO:0000256" key="5">
    <source>
        <dbReference type="ARBA" id="ARBA00024227"/>
    </source>
</evidence>
<keyword evidence="1 7" id="KW-0436">Ligase</keyword>
<reference evidence="7 8" key="1">
    <citation type="submission" date="2023-06" db="EMBL/GenBank/DDBJ databases">
        <title>Cellulomonas sp. MW9 Whole genome sequence.</title>
        <authorList>
            <person name="Park S."/>
        </authorList>
    </citation>
    <scope>NUCLEOTIDE SEQUENCE [LARGE SCALE GENOMIC DNA]</scope>
    <source>
        <strain evidence="7 8">MW9</strain>
    </source>
</reference>